<name>A0A0A9AZ10_ARUDO</name>
<evidence type="ECO:0000313" key="1">
    <source>
        <dbReference type="EMBL" id="JAD54115.1"/>
    </source>
</evidence>
<accession>A0A0A9AZ10</accession>
<dbReference type="AlphaFoldDB" id="A0A0A9AZ10"/>
<reference evidence="1" key="2">
    <citation type="journal article" date="2015" name="Data Brief">
        <title>Shoot transcriptome of the giant reed, Arundo donax.</title>
        <authorList>
            <person name="Barrero R.A."/>
            <person name="Guerrero F.D."/>
            <person name="Moolhuijzen P."/>
            <person name="Goolsby J.A."/>
            <person name="Tidwell J."/>
            <person name="Bellgard S.E."/>
            <person name="Bellgard M.I."/>
        </authorList>
    </citation>
    <scope>NUCLEOTIDE SEQUENCE</scope>
    <source>
        <tissue evidence="1">Shoot tissue taken approximately 20 cm above the soil surface</tissue>
    </source>
</reference>
<sequence>MNQVNSLSFYYLYRKAFIILCTTHCSPQVLMLTCMIRGVNKEKMSVRPKLERQF</sequence>
<protein>
    <submittedName>
        <fullName evidence="1">Uncharacterized protein</fullName>
    </submittedName>
</protein>
<proteinExistence type="predicted"/>
<reference evidence="1" key="1">
    <citation type="submission" date="2014-09" db="EMBL/GenBank/DDBJ databases">
        <authorList>
            <person name="Magalhaes I.L.F."/>
            <person name="Oliveira U."/>
            <person name="Santos F.R."/>
            <person name="Vidigal T.H.D.A."/>
            <person name="Brescovit A.D."/>
            <person name="Santos A.J."/>
        </authorList>
    </citation>
    <scope>NUCLEOTIDE SEQUENCE</scope>
    <source>
        <tissue evidence="1">Shoot tissue taken approximately 20 cm above the soil surface</tissue>
    </source>
</reference>
<organism evidence="1">
    <name type="scientific">Arundo donax</name>
    <name type="common">Giant reed</name>
    <name type="synonym">Donax arundinaceus</name>
    <dbReference type="NCBI Taxonomy" id="35708"/>
    <lineage>
        <taxon>Eukaryota</taxon>
        <taxon>Viridiplantae</taxon>
        <taxon>Streptophyta</taxon>
        <taxon>Embryophyta</taxon>
        <taxon>Tracheophyta</taxon>
        <taxon>Spermatophyta</taxon>
        <taxon>Magnoliopsida</taxon>
        <taxon>Liliopsida</taxon>
        <taxon>Poales</taxon>
        <taxon>Poaceae</taxon>
        <taxon>PACMAD clade</taxon>
        <taxon>Arundinoideae</taxon>
        <taxon>Arundineae</taxon>
        <taxon>Arundo</taxon>
    </lineage>
</organism>
<dbReference type="EMBL" id="GBRH01243780">
    <property type="protein sequence ID" value="JAD54115.1"/>
    <property type="molecule type" value="Transcribed_RNA"/>
</dbReference>